<dbReference type="Gene3D" id="1.20.140.40">
    <property type="entry name" value="Invertase/pectin methylesterase inhibitor family protein"/>
    <property type="match status" value="1"/>
</dbReference>
<dbReference type="CDD" id="cd15798">
    <property type="entry name" value="PMEI-like_3"/>
    <property type="match status" value="1"/>
</dbReference>
<evidence type="ECO:0000313" key="5">
    <source>
        <dbReference type="Proteomes" id="UP001152523"/>
    </source>
</evidence>
<keyword evidence="5" id="KW-1185">Reference proteome</keyword>
<dbReference type="PANTHER" id="PTHR31080">
    <property type="entry name" value="PECTINESTERASE INHIBITOR-LIKE"/>
    <property type="match status" value="1"/>
</dbReference>
<feature type="signal peptide" evidence="2">
    <location>
        <begin position="1"/>
        <end position="26"/>
    </location>
</feature>
<evidence type="ECO:0000256" key="1">
    <source>
        <dbReference type="ARBA" id="ARBA00022729"/>
    </source>
</evidence>
<keyword evidence="1 2" id="KW-0732">Signal</keyword>
<feature type="chain" id="PRO_5043976003" description="Pectinesterase inhibitor domain-containing protein" evidence="2">
    <location>
        <begin position="27"/>
        <end position="162"/>
    </location>
</feature>
<dbReference type="PANTHER" id="PTHR31080:SF161">
    <property type="entry name" value="OS10G0508700 PROTEIN"/>
    <property type="match status" value="1"/>
</dbReference>
<accession>A0AAV0DQ34</accession>
<dbReference type="EMBL" id="CAMAPF010000128">
    <property type="protein sequence ID" value="CAH9104922.1"/>
    <property type="molecule type" value="Genomic_DNA"/>
</dbReference>
<dbReference type="SUPFAM" id="SSF101148">
    <property type="entry name" value="Plant invertase/pectin methylesterase inhibitor"/>
    <property type="match status" value="1"/>
</dbReference>
<name>A0AAV0DQ34_9ASTE</name>
<feature type="domain" description="Pectinesterase inhibitor" evidence="3">
    <location>
        <begin position="31"/>
        <end position="156"/>
    </location>
</feature>
<dbReference type="SMART" id="SM00856">
    <property type="entry name" value="PMEI"/>
    <property type="match status" value="1"/>
</dbReference>
<dbReference type="Proteomes" id="UP001152523">
    <property type="component" value="Unassembled WGS sequence"/>
</dbReference>
<proteinExistence type="predicted"/>
<sequence>MATSPTQLLLLLTTLVFFIIALPGHSSRLSSPAGDASTVIHPTATTTQRDVQAAIILSQSSTLTADKSLKASKSKGQALNDCISEVGDALAGIQKSVNGIKALSPVGNPNRGLQVNDLQTWMSGAETDLVTCTDGLKSVKSVIAPALKDTKHALALVNQLPK</sequence>
<protein>
    <recommendedName>
        <fullName evidence="3">Pectinesterase inhibitor domain-containing protein</fullName>
    </recommendedName>
</protein>
<dbReference type="InterPro" id="IPR006501">
    <property type="entry name" value="Pectinesterase_inhib_dom"/>
</dbReference>
<dbReference type="GO" id="GO:0004857">
    <property type="term" value="F:enzyme inhibitor activity"/>
    <property type="evidence" value="ECO:0007669"/>
    <property type="project" value="InterPro"/>
</dbReference>
<evidence type="ECO:0000256" key="2">
    <source>
        <dbReference type="SAM" id="SignalP"/>
    </source>
</evidence>
<organism evidence="4 5">
    <name type="scientific">Cuscuta epithymum</name>
    <dbReference type="NCBI Taxonomy" id="186058"/>
    <lineage>
        <taxon>Eukaryota</taxon>
        <taxon>Viridiplantae</taxon>
        <taxon>Streptophyta</taxon>
        <taxon>Embryophyta</taxon>
        <taxon>Tracheophyta</taxon>
        <taxon>Spermatophyta</taxon>
        <taxon>Magnoliopsida</taxon>
        <taxon>eudicotyledons</taxon>
        <taxon>Gunneridae</taxon>
        <taxon>Pentapetalae</taxon>
        <taxon>asterids</taxon>
        <taxon>lamiids</taxon>
        <taxon>Solanales</taxon>
        <taxon>Convolvulaceae</taxon>
        <taxon>Cuscuteae</taxon>
        <taxon>Cuscuta</taxon>
        <taxon>Cuscuta subgen. Cuscuta</taxon>
    </lineage>
</organism>
<dbReference type="Pfam" id="PF04043">
    <property type="entry name" value="PMEI"/>
    <property type="match status" value="1"/>
</dbReference>
<dbReference type="InterPro" id="IPR051955">
    <property type="entry name" value="PME_Inhibitor"/>
</dbReference>
<evidence type="ECO:0000313" key="4">
    <source>
        <dbReference type="EMBL" id="CAH9104922.1"/>
    </source>
</evidence>
<evidence type="ECO:0000259" key="3">
    <source>
        <dbReference type="SMART" id="SM00856"/>
    </source>
</evidence>
<gene>
    <name evidence="4" type="ORF">CEPIT_LOCUS16977</name>
</gene>
<comment type="caution">
    <text evidence="4">The sequence shown here is derived from an EMBL/GenBank/DDBJ whole genome shotgun (WGS) entry which is preliminary data.</text>
</comment>
<dbReference type="AlphaFoldDB" id="A0AAV0DQ34"/>
<dbReference type="InterPro" id="IPR035513">
    <property type="entry name" value="Invertase/methylesterase_inhib"/>
</dbReference>
<reference evidence="4" key="1">
    <citation type="submission" date="2022-07" db="EMBL/GenBank/DDBJ databases">
        <authorList>
            <person name="Macas J."/>
            <person name="Novak P."/>
            <person name="Neumann P."/>
        </authorList>
    </citation>
    <scope>NUCLEOTIDE SEQUENCE</scope>
</reference>